<feature type="signal peptide" evidence="1">
    <location>
        <begin position="1"/>
        <end position="27"/>
    </location>
</feature>
<evidence type="ECO:0000256" key="1">
    <source>
        <dbReference type="SAM" id="SignalP"/>
    </source>
</evidence>
<proteinExistence type="predicted"/>
<feature type="domain" description="DUF4397" evidence="2">
    <location>
        <begin position="36"/>
        <end position="149"/>
    </location>
</feature>
<comment type="caution">
    <text evidence="3">The sequence shown here is derived from an EMBL/GenBank/DDBJ whole genome shotgun (WGS) entry which is preliminary data.</text>
</comment>
<dbReference type="InterPro" id="IPR025510">
    <property type="entry name" value="DUF4397"/>
</dbReference>
<dbReference type="EMBL" id="JABMKV010000002">
    <property type="protein sequence ID" value="NQX31548.1"/>
    <property type="molecule type" value="Genomic_DNA"/>
</dbReference>
<sequence length="230" mass="25294">MKISTTYKAIFAAVTLSLALLSCSKNSDYQPIDISGLSIIHASPTTEKLNVYVDNNLATLNEFSFGSKVDYLNAYSGSRKFDVTKSGSNTSLKTQQLTLEPQFGYSLFVIDKLENIQFLLVKDDLTKPAEGKARIRFVNLSPDGGTFNLAINGQPTDLFTNKAFKEYSTFETIDAADKVTFNIKNSTTSAIETTLADIKIENGKIYTIYAKGLKSTADQTKFGVAIFTHK</sequence>
<protein>
    <submittedName>
        <fullName evidence="3">DUF4397 domain-containing protein</fullName>
    </submittedName>
</protein>
<dbReference type="RefSeq" id="WP_173270822.1">
    <property type="nucleotide sequence ID" value="NZ_JABMKV010000002.1"/>
</dbReference>
<dbReference type="Pfam" id="PF14344">
    <property type="entry name" value="DUF4397"/>
    <property type="match status" value="1"/>
</dbReference>
<organism evidence="3 4">
    <name type="scientific">Pedobacter boryungensis</name>
    <dbReference type="NCBI Taxonomy" id="869962"/>
    <lineage>
        <taxon>Bacteria</taxon>
        <taxon>Pseudomonadati</taxon>
        <taxon>Bacteroidota</taxon>
        <taxon>Sphingobacteriia</taxon>
        <taxon>Sphingobacteriales</taxon>
        <taxon>Sphingobacteriaceae</taxon>
        <taxon>Pedobacter</taxon>
    </lineage>
</organism>
<dbReference type="PROSITE" id="PS51257">
    <property type="entry name" value="PROKAR_LIPOPROTEIN"/>
    <property type="match status" value="1"/>
</dbReference>
<keyword evidence="4" id="KW-1185">Reference proteome</keyword>
<feature type="chain" id="PRO_5046364724" evidence="1">
    <location>
        <begin position="28"/>
        <end position="230"/>
    </location>
</feature>
<evidence type="ECO:0000313" key="4">
    <source>
        <dbReference type="Proteomes" id="UP000762110"/>
    </source>
</evidence>
<name>A0ABX2DBV4_9SPHI</name>
<gene>
    <name evidence="3" type="ORF">HQN85_07420</name>
</gene>
<keyword evidence="1" id="KW-0732">Signal</keyword>
<reference evidence="3 4" key="1">
    <citation type="submission" date="2020-05" db="EMBL/GenBank/DDBJ databases">
        <title>Description of Pedobacter foliorum sp. nov.</title>
        <authorList>
            <person name="Qi S."/>
            <person name="Carlier A."/>
            <person name="Cnockaert M."/>
            <person name="Vandamme P."/>
        </authorList>
    </citation>
    <scope>NUCLEOTIDE SEQUENCE [LARGE SCALE GENOMIC DNA]</scope>
    <source>
        <strain evidence="3 4">LMG 31300</strain>
    </source>
</reference>
<evidence type="ECO:0000259" key="2">
    <source>
        <dbReference type="Pfam" id="PF14344"/>
    </source>
</evidence>
<evidence type="ECO:0000313" key="3">
    <source>
        <dbReference type="EMBL" id="NQX31548.1"/>
    </source>
</evidence>
<accession>A0ABX2DBV4</accession>
<dbReference type="Proteomes" id="UP000762110">
    <property type="component" value="Unassembled WGS sequence"/>
</dbReference>